<evidence type="ECO:0008006" key="4">
    <source>
        <dbReference type="Google" id="ProtNLM"/>
    </source>
</evidence>
<proteinExistence type="predicted"/>
<accession>A0ABD5LTK8</accession>
<reference evidence="2 3" key="1">
    <citation type="submission" date="2024-06" db="EMBL/GenBank/DDBJ databases">
        <title>Genome sequencing of Agrobacterium spp. from tobacco in Serbia.</title>
        <authorList>
            <person name="Ilicic R.J."/>
            <person name="Studholme D.J."/>
            <person name="Jelusic A."/>
            <person name="Barac G."/>
            <person name="Bagi F."/>
            <person name="Popovic Milovanovic T."/>
        </authorList>
    </citation>
    <scope>NUCLEOTIDE SEQUENCE [LARGE SCALE GENOMIC DNA]</scope>
    <source>
        <strain evidence="2 3">DA1</strain>
    </source>
</reference>
<evidence type="ECO:0000256" key="1">
    <source>
        <dbReference type="SAM" id="MobiDB-lite"/>
    </source>
</evidence>
<gene>
    <name evidence="2" type="ORF">ABVB70_25985</name>
</gene>
<dbReference type="RefSeq" id="WP_076845804.1">
    <property type="nucleotide sequence ID" value="NZ_JBEGHW010000001.1"/>
</dbReference>
<name>A0ABD5LTK8_AGRRD</name>
<evidence type="ECO:0000313" key="3">
    <source>
        <dbReference type="Proteomes" id="UP001438189"/>
    </source>
</evidence>
<dbReference type="AlphaFoldDB" id="A0ABD5LTK8"/>
<dbReference type="Proteomes" id="UP001438189">
    <property type="component" value="Unassembled WGS sequence"/>
</dbReference>
<feature type="compositionally biased region" description="Basic residues" evidence="1">
    <location>
        <begin position="135"/>
        <end position="147"/>
    </location>
</feature>
<organism evidence="2 3">
    <name type="scientific">Agrobacterium radiobacter</name>
    <dbReference type="NCBI Taxonomy" id="362"/>
    <lineage>
        <taxon>Bacteria</taxon>
        <taxon>Pseudomonadati</taxon>
        <taxon>Pseudomonadota</taxon>
        <taxon>Alphaproteobacteria</taxon>
        <taxon>Hyphomicrobiales</taxon>
        <taxon>Rhizobiaceae</taxon>
        <taxon>Rhizobium/Agrobacterium group</taxon>
        <taxon>Agrobacterium</taxon>
        <taxon>Agrobacterium tumefaciens complex</taxon>
    </lineage>
</organism>
<comment type="caution">
    <text evidence="2">The sequence shown here is derived from an EMBL/GenBank/DDBJ whole genome shotgun (WGS) entry which is preliminary data.</text>
</comment>
<feature type="region of interest" description="Disordered" evidence="1">
    <location>
        <begin position="101"/>
        <end position="147"/>
    </location>
</feature>
<dbReference type="EMBL" id="JBETME010000020">
    <property type="protein sequence ID" value="MES4993749.1"/>
    <property type="molecule type" value="Genomic_DNA"/>
</dbReference>
<sequence>MSGEGFDVRIYCIHSDGAIEALMGADIDHFQGAVPNVGDTYAKWGLNDAYRFYSVQRRYFVDSVDNDHGWCVIVREIESAPQMEAVVKEWSEETRFWRDISEEEEDERNKSLQAELTRLTRKKAGNNPTGNAQRKPIKIKKPRTTRT</sequence>
<protein>
    <recommendedName>
        <fullName evidence="4">DUF4216 domain-containing protein</fullName>
    </recommendedName>
</protein>
<evidence type="ECO:0000313" key="2">
    <source>
        <dbReference type="EMBL" id="MES4993749.1"/>
    </source>
</evidence>